<dbReference type="AlphaFoldDB" id="A0A1I7SKU9"/>
<protein>
    <submittedName>
        <fullName evidence="3">t-SNARE coiled-coil homology domain-containing protein</fullName>
    </submittedName>
</protein>
<proteinExistence type="predicted"/>
<sequence length="131" mass="15016">MKDISPEDRNRLLEDEADNDVPRSPSVDDMRAQLRDIAGQLGQLEEAIRTNSMLSDLHQRVQNLKSTLGDTPHAVDVLDTKRRKNIDEDVLEVQSERADSPQSTQQQYGVIRVANKTPFWNEESQVYQVRN</sequence>
<feature type="region of interest" description="Disordered" evidence="1">
    <location>
        <begin position="1"/>
        <end position="27"/>
    </location>
</feature>
<organism evidence="2 3">
    <name type="scientific">Bursaphelenchus xylophilus</name>
    <name type="common">Pinewood nematode worm</name>
    <name type="synonym">Aphelenchoides xylophilus</name>
    <dbReference type="NCBI Taxonomy" id="6326"/>
    <lineage>
        <taxon>Eukaryota</taxon>
        <taxon>Metazoa</taxon>
        <taxon>Ecdysozoa</taxon>
        <taxon>Nematoda</taxon>
        <taxon>Chromadorea</taxon>
        <taxon>Rhabditida</taxon>
        <taxon>Tylenchina</taxon>
        <taxon>Tylenchomorpha</taxon>
        <taxon>Aphelenchoidea</taxon>
        <taxon>Aphelenchoididae</taxon>
        <taxon>Bursaphelenchus</taxon>
    </lineage>
</organism>
<feature type="compositionally biased region" description="Basic and acidic residues" evidence="1">
    <location>
        <begin position="1"/>
        <end position="14"/>
    </location>
</feature>
<dbReference type="WBParaSite" id="BXY_1368100.1">
    <property type="protein sequence ID" value="BXY_1368100.1"/>
    <property type="gene ID" value="BXY_1368100"/>
</dbReference>
<evidence type="ECO:0000313" key="3">
    <source>
        <dbReference type="WBParaSite" id="BXY_1368100.1"/>
    </source>
</evidence>
<dbReference type="Proteomes" id="UP000095284">
    <property type="component" value="Unplaced"/>
</dbReference>
<evidence type="ECO:0000313" key="2">
    <source>
        <dbReference type="Proteomes" id="UP000095284"/>
    </source>
</evidence>
<evidence type="ECO:0000256" key="1">
    <source>
        <dbReference type="SAM" id="MobiDB-lite"/>
    </source>
</evidence>
<reference evidence="3" key="1">
    <citation type="submission" date="2016-11" db="UniProtKB">
        <authorList>
            <consortium name="WormBaseParasite"/>
        </authorList>
    </citation>
    <scope>IDENTIFICATION</scope>
</reference>
<name>A0A1I7SKU9_BURXY</name>
<accession>A0A1I7SKU9</accession>